<dbReference type="InterPro" id="IPR000639">
    <property type="entry name" value="Epox_hydrolase-like"/>
</dbReference>
<dbReference type="Gene3D" id="3.40.50.1820">
    <property type="entry name" value="alpha/beta hydrolase"/>
    <property type="match status" value="1"/>
</dbReference>
<dbReference type="InterPro" id="IPR000073">
    <property type="entry name" value="AB_hydrolase_1"/>
</dbReference>
<dbReference type="AlphaFoldDB" id="A0A0J9E5V2"/>
<name>A0A0J9E5V2_9RHOB</name>
<gene>
    <name evidence="3" type="ORF">AIOL_003091</name>
</gene>
<keyword evidence="4" id="KW-1185">Reference proteome</keyword>
<dbReference type="PANTHER" id="PTHR43798">
    <property type="entry name" value="MONOACYLGLYCEROL LIPASE"/>
    <property type="match status" value="1"/>
</dbReference>
<comment type="caution">
    <text evidence="3">The sequence shown here is derived from an EMBL/GenBank/DDBJ whole genome shotgun (WGS) entry which is preliminary data.</text>
</comment>
<keyword evidence="1 3" id="KW-0378">Hydrolase</keyword>
<feature type="domain" description="AB hydrolase-1" evidence="2">
    <location>
        <begin position="23"/>
        <end position="261"/>
    </location>
</feature>
<evidence type="ECO:0000313" key="3">
    <source>
        <dbReference type="EMBL" id="KMW58120.1"/>
    </source>
</evidence>
<dbReference type="PANTHER" id="PTHR43798:SF31">
    <property type="entry name" value="AB HYDROLASE SUPERFAMILY PROTEIN YCLE"/>
    <property type="match status" value="1"/>
</dbReference>
<dbReference type="PATRIC" id="fig|1675527.3.peg.3232"/>
<dbReference type="GO" id="GO:0016787">
    <property type="term" value="F:hydrolase activity"/>
    <property type="evidence" value="ECO:0007669"/>
    <property type="project" value="UniProtKB-KW"/>
</dbReference>
<dbReference type="EMBL" id="LFTY01000002">
    <property type="protein sequence ID" value="KMW58120.1"/>
    <property type="molecule type" value="Genomic_DNA"/>
</dbReference>
<dbReference type="SUPFAM" id="SSF53474">
    <property type="entry name" value="alpha/beta-Hydrolases"/>
    <property type="match status" value="1"/>
</dbReference>
<dbReference type="GO" id="GO:0016020">
    <property type="term" value="C:membrane"/>
    <property type="evidence" value="ECO:0007669"/>
    <property type="project" value="TreeGrafter"/>
</dbReference>
<accession>A0A0J9E5V2</accession>
<protein>
    <submittedName>
        <fullName evidence="3">Putative hydrolase</fullName>
    </submittedName>
</protein>
<dbReference type="PRINTS" id="PR00111">
    <property type="entry name" value="ABHYDROLASE"/>
</dbReference>
<dbReference type="Proteomes" id="UP000037178">
    <property type="component" value="Unassembled WGS sequence"/>
</dbReference>
<organism evidence="3 4">
    <name type="scientific">Candidatus Rhodobacter oscarellae</name>
    <dbReference type="NCBI Taxonomy" id="1675527"/>
    <lineage>
        <taxon>Bacteria</taxon>
        <taxon>Pseudomonadati</taxon>
        <taxon>Pseudomonadota</taxon>
        <taxon>Alphaproteobacteria</taxon>
        <taxon>Rhodobacterales</taxon>
        <taxon>Rhodobacter group</taxon>
        <taxon>Rhodobacter</taxon>
    </lineage>
</organism>
<evidence type="ECO:0000313" key="4">
    <source>
        <dbReference type="Proteomes" id="UP000037178"/>
    </source>
</evidence>
<dbReference type="Pfam" id="PF00561">
    <property type="entry name" value="Abhydrolase_1"/>
    <property type="match status" value="1"/>
</dbReference>
<reference evidence="3 4" key="1">
    <citation type="submission" date="2015-06" db="EMBL/GenBank/DDBJ databases">
        <title>Draft genome sequence of an Alphaproteobacteria species associated to the Mediterranean sponge Oscarella lobularis.</title>
        <authorList>
            <person name="Jourda C."/>
            <person name="Santini S."/>
            <person name="Claverie J.-M."/>
        </authorList>
    </citation>
    <scope>NUCLEOTIDE SEQUENCE [LARGE SCALE GENOMIC DNA]</scope>
    <source>
        <strain evidence="3">IGS</strain>
    </source>
</reference>
<dbReference type="RefSeq" id="WP_049643762.1">
    <property type="nucleotide sequence ID" value="NZ_LFTY01000002.1"/>
</dbReference>
<sequence>MSWVTGHNGVRLHVATAGDPAAPALLLIHGWSQCHLSWTKQLEGPLADRFFLVAPDLRGHGASDKPDAPEAYDNSAPWAGDIAAIIDQLDLNRPLLVGWSMGGKVMLDYLAVHGDAALAGVALVGSAVTSGRSQPAEAAAQRGADVAVAAQGMYSEDLGANLAATLAFVKACTAQPVEADTLAWMMGYNMLCPPHIRAAARLRHDDYRDVARATRAPALVLWGDQDRPMPRALFDESVACFADPHPVVFEGIGHSPFWEAPERFDQVLGDFAAAQHRRDTDAIPT</sequence>
<evidence type="ECO:0000256" key="1">
    <source>
        <dbReference type="ARBA" id="ARBA00022801"/>
    </source>
</evidence>
<dbReference type="OrthoDB" id="9804723at2"/>
<dbReference type="InterPro" id="IPR029058">
    <property type="entry name" value="AB_hydrolase_fold"/>
</dbReference>
<evidence type="ECO:0000259" key="2">
    <source>
        <dbReference type="Pfam" id="PF00561"/>
    </source>
</evidence>
<dbReference type="STRING" id="1675527.AIOL_003091"/>
<dbReference type="PRINTS" id="PR00412">
    <property type="entry name" value="EPOXHYDRLASE"/>
</dbReference>
<proteinExistence type="predicted"/>
<dbReference type="InterPro" id="IPR050266">
    <property type="entry name" value="AB_hydrolase_sf"/>
</dbReference>